<evidence type="ECO:0000313" key="2">
    <source>
        <dbReference type="EMBL" id="GAA1657326.1"/>
    </source>
</evidence>
<comment type="caution">
    <text evidence="2">The sequence shown here is derived from an EMBL/GenBank/DDBJ whole genome shotgun (WGS) entry which is preliminary data.</text>
</comment>
<keyword evidence="3" id="KW-1185">Reference proteome</keyword>
<accession>A0ABN2FSJ6</accession>
<reference evidence="2 3" key="1">
    <citation type="journal article" date="2019" name="Int. J. Syst. Evol. Microbiol.">
        <title>The Global Catalogue of Microorganisms (GCM) 10K type strain sequencing project: providing services to taxonomists for standard genome sequencing and annotation.</title>
        <authorList>
            <consortium name="The Broad Institute Genomics Platform"/>
            <consortium name="The Broad Institute Genome Sequencing Center for Infectious Disease"/>
            <person name="Wu L."/>
            <person name="Ma J."/>
        </authorList>
    </citation>
    <scope>NUCLEOTIDE SEQUENCE [LARGE SCALE GENOMIC DNA]</scope>
    <source>
        <strain evidence="2 3">JCM 13929</strain>
    </source>
</reference>
<sequence>MRTPPGELNCVGRIEGYAGIHCGGLSDQGLRTVQEFRVSGRKRSAMVREFGERIQGGGCWDASFHQPHQRGDGLGRLAALTPSIPPSRPAGEHGFAHHTQAPGTLAQAVTTARAWPVSTIRRRTLGRILDAMPEQGRAPEAARELRSLTAGPPAGV</sequence>
<protein>
    <submittedName>
        <fullName evidence="2">Uncharacterized protein</fullName>
    </submittedName>
</protein>
<proteinExistence type="predicted"/>
<evidence type="ECO:0000313" key="3">
    <source>
        <dbReference type="Proteomes" id="UP001500064"/>
    </source>
</evidence>
<dbReference type="EMBL" id="BAAAMU010000056">
    <property type="protein sequence ID" value="GAA1657326.1"/>
    <property type="molecule type" value="Genomic_DNA"/>
</dbReference>
<dbReference type="Proteomes" id="UP001500064">
    <property type="component" value="Unassembled WGS sequence"/>
</dbReference>
<name>A0ABN2FSJ6_9ACTN</name>
<evidence type="ECO:0000256" key="1">
    <source>
        <dbReference type="SAM" id="MobiDB-lite"/>
    </source>
</evidence>
<organism evidence="2 3">
    <name type="scientific">Nonomuraea maheshkhaliensis</name>
    <dbReference type="NCBI Taxonomy" id="419590"/>
    <lineage>
        <taxon>Bacteria</taxon>
        <taxon>Bacillati</taxon>
        <taxon>Actinomycetota</taxon>
        <taxon>Actinomycetes</taxon>
        <taxon>Streptosporangiales</taxon>
        <taxon>Streptosporangiaceae</taxon>
        <taxon>Nonomuraea</taxon>
    </lineage>
</organism>
<gene>
    <name evidence="2" type="ORF">GCM10009733_063750</name>
</gene>
<feature type="region of interest" description="Disordered" evidence="1">
    <location>
        <begin position="133"/>
        <end position="156"/>
    </location>
</feature>